<sequence>MKVWFSSPHGDKVPLELDADATVETLRREILKENERREALEALPDEDPANSDAAEYRAGLPRLELFIGTYKLEDAQVLADLGVRDDTAADRDIVVHPCWAKKGESVDNDAARVSEWFGSLAFVDPDWWREFGEQTRENWRVRYISMKRHWEDGQLWPAMSRAGSSPYWPFDYRDRVSLNTDPNGL</sequence>
<protein>
    <submittedName>
        <fullName evidence="1">Uncharacterized protein</fullName>
    </submittedName>
</protein>
<evidence type="ECO:0000313" key="2">
    <source>
        <dbReference type="EMBL" id="CAD8957676.1"/>
    </source>
</evidence>
<reference evidence="1" key="1">
    <citation type="submission" date="2021-01" db="EMBL/GenBank/DDBJ databases">
        <authorList>
            <person name="Corre E."/>
            <person name="Pelletier E."/>
            <person name="Niang G."/>
            <person name="Scheremetjew M."/>
            <person name="Finn R."/>
            <person name="Kale V."/>
            <person name="Holt S."/>
            <person name="Cochrane G."/>
            <person name="Meng A."/>
            <person name="Brown T."/>
            <person name="Cohen L."/>
        </authorList>
    </citation>
    <scope>NUCLEOTIDE SEQUENCE</scope>
    <source>
        <strain evidence="1">CCMP441</strain>
        <strain evidence="2">CCMP644</strain>
    </source>
</reference>
<proteinExistence type="predicted"/>
<organism evidence="1">
    <name type="scientific">Hemiselmis andersenii</name>
    <name type="common">Cryptophyte alga</name>
    <dbReference type="NCBI Taxonomy" id="464988"/>
    <lineage>
        <taxon>Eukaryota</taxon>
        <taxon>Cryptophyceae</taxon>
        <taxon>Cryptomonadales</taxon>
        <taxon>Hemiselmidaceae</taxon>
        <taxon>Hemiselmis</taxon>
    </lineage>
</organism>
<evidence type="ECO:0000313" key="1">
    <source>
        <dbReference type="EMBL" id="CAD8746722.1"/>
    </source>
</evidence>
<dbReference type="EMBL" id="HBFK01021353">
    <property type="protein sequence ID" value="CAD8746722.1"/>
    <property type="molecule type" value="Transcribed_RNA"/>
</dbReference>
<dbReference type="AlphaFoldDB" id="A0A6U4MN95"/>
<accession>A0A6U4MN95</accession>
<name>A0A6U4MN95_HEMAN</name>
<gene>
    <name evidence="2" type="ORF">HAND00432_LOCUS12215</name>
    <name evidence="1" type="ORF">HAND1043_LOCUS13219</name>
</gene>
<dbReference type="EMBL" id="HBFX01020077">
    <property type="protein sequence ID" value="CAD8957676.1"/>
    <property type="molecule type" value="Transcribed_RNA"/>
</dbReference>